<evidence type="ECO:0000313" key="2">
    <source>
        <dbReference type="EMBL" id="KAK8998396.1"/>
    </source>
</evidence>
<proteinExistence type="predicted"/>
<evidence type="ECO:0000259" key="1">
    <source>
        <dbReference type="Pfam" id="PF04043"/>
    </source>
</evidence>
<dbReference type="Pfam" id="PF04043">
    <property type="entry name" value="PMEI"/>
    <property type="match status" value="1"/>
</dbReference>
<dbReference type="Gene3D" id="1.20.140.40">
    <property type="entry name" value="Invertase/pectin methylesterase inhibitor family protein"/>
    <property type="match status" value="1"/>
</dbReference>
<dbReference type="Proteomes" id="UP001396334">
    <property type="component" value="Unassembled WGS sequence"/>
</dbReference>
<feature type="domain" description="Pectinesterase inhibitor" evidence="1">
    <location>
        <begin position="4"/>
        <end position="57"/>
    </location>
</feature>
<accession>A0ABR2QCK4</accession>
<sequence>MTNDIFWHIANVDTWVVAALTDVNRCINEFSGHRMSKMKATIKSKVLNVAQLTSNALLPWGEEDKSFKLQFQALRVRFKGNEIEGISSRESKEGPLSLD</sequence>
<dbReference type="InterPro" id="IPR006501">
    <property type="entry name" value="Pectinesterase_inhib_dom"/>
</dbReference>
<organism evidence="2 3">
    <name type="scientific">Hibiscus sabdariffa</name>
    <name type="common">roselle</name>
    <dbReference type="NCBI Taxonomy" id="183260"/>
    <lineage>
        <taxon>Eukaryota</taxon>
        <taxon>Viridiplantae</taxon>
        <taxon>Streptophyta</taxon>
        <taxon>Embryophyta</taxon>
        <taxon>Tracheophyta</taxon>
        <taxon>Spermatophyta</taxon>
        <taxon>Magnoliopsida</taxon>
        <taxon>eudicotyledons</taxon>
        <taxon>Gunneridae</taxon>
        <taxon>Pentapetalae</taxon>
        <taxon>rosids</taxon>
        <taxon>malvids</taxon>
        <taxon>Malvales</taxon>
        <taxon>Malvaceae</taxon>
        <taxon>Malvoideae</taxon>
        <taxon>Hibiscus</taxon>
    </lineage>
</organism>
<comment type="caution">
    <text evidence="2">The sequence shown here is derived from an EMBL/GenBank/DDBJ whole genome shotgun (WGS) entry which is preliminary data.</text>
</comment>
<name>A0ABR2QCK4_9ROSI</name>
<protein>
    <recommendedName>
        <fullName evidence="1">Pectinesterase inhibitor domain-containing protein</fullName>
    </recommendedName>
</protein>
<keyword evidence="3" id="KW-1185">Reference proteome</keyword>
<dbReference type="InterPro" id="IPR035513">
    <property type="entry name" value="Invertase/methylesterase_inhib"/>
</dbReference>
<dbReference type="SUPFAM" id="SSF101148">
    <property type="entry name" value="Plant invertase/pectin methylesterase inhibitor"/>
    <property type="match status" value="1"/>
</dbReference>
<gene>
    <name evidence="2" type="ORF">V6N11_083787</name>
</gene>
<evidence type="ECO:0000313" key="3">
    <source>
        <dbReference type="Proteomes" id="UP001396334"/>
    </source>
</evidence>
<reference evidence="2 3" key="1">
    <citation type="journal article" date="2024" name="G3 (Bethesda)">
        <title>Genome assembly of Hibiscus sabdariffa L. provides insights into metabolisms of medicinal natural products.</title>
        <authorList>
            <person name="Kim T."/>
        </authorList>
    </citation>
    <scope>NUCLEOTIDE SEQUENCE [LARGE SCALE GENOMIC DNA]</scope>
    <source>
        <strain evidence="2">TK-2024</strain>
        <tissue evidence="2">Old leaves</tissue>
    </source>
</reference>
<dbReference type="EMBL" id="JBBPBN010000041">
    <property type="protein sequence ID" value="KAK8998396.1"/>
    <property type="molecule type" value="Genomic_DNA"/>
</dbReference>